<dbReference type="PANTHER" id="PTHR21039:SF0">
    <property type="entry name" value="HISTIDINOL-PHOSPHATASE"/>
    <property type="match status" value="1"/>
</dbReference>
<dbReference type="EC" id="3.1.3.15" evidence="3 8"/>
<accession>A0ABR3GS03</accession>
<dbReference type="InterPro" id="IPR010140">
    <property type="entry name" value="Histidinol_P_phosphatase_HisJ"/>
</dbReference>
<evidence type="ECO:0000256" key="3">
    <source>
        <dbReference type="ARBA" id="ARBA00013085"/>
    </source>
</evidence>
<sequence length="288" mass="33265">MIQAAIARGMIVFSLTEHMPRDCNEDLYPEELAAHKYPFELFRAFQDYYNTALRLRSRYQHQIQLPIGFEVDYIRESSIALIRNLQSIYKFDFFVGSVHHVHTIPIDFDKDMYQKAMDLAGGTEERLFEAYFDAQFAMLEALKPAVVGHFDLIRLFCADPTKGLKHYGDGVWQRVERNVDLVVSYGGLTELNSSSIRKGWDEPYPRRDVCELIIEKGGRFTLSDDSHAVEHVGLGYQQVLAYIGTLDLKEIHYLEKLPMGEIAVNVLDACAVRSLSLDELKRERFWEL</sequence>
<evidence type="ECO:0000259" key="9">
    <source>
        <dbReference type="Pfam" id="PF02811"/>
    </source>
</evidence>
<dbReference type="CDD" id="cd12110">
    <property type="entry name" value="PHP_HisPPase_Hisj_like"/>
    <property type="match status" value="1"/>
</dbReference>
<evidence type="ECO:0000313" key="11">
    <source>
        <dbReference type="Proteomes" id="UP001447188"/>
    </source>
</evidence>
<evidence type="ECO:0000313" key="10">
    <source>
        <dbReference type="EMBL" id="KAL0638396.1"/>
    </source>
</evidence>
<evidence type="ECO:0000256" key="7">
    <source>
        <dbReference type="ARBA" id="ARBA00049158"/>
    </source>
</evidence>
<proteinExistence type="inferred from homology"/>
<dbReference type="InterPro" id="IPR016195">
    <property type="entry name" value="Pol/histidinol_Pase-like"/>
</dbReference>
<evidence type="ECO:0000256" key="6">
    <source>
        <dbReference type="ARBA" id="ARBA00023102"/>
    </source>
</evidence>
<evidence type="ECO:0000256" key="4">
    <source>
        <dbReference type="ARBA" id="ARBA00022605"/>
    </source>
</evidence>
<name>A0ABR3GS03_9PEZI</name>
<dbReference type="Pfam" id="PF02811">
    <property type="entry name" value="PHP"/>
    <property type="match status" value="1"/>
</dbReference>
<evidence type="ECO:0000256" key="8">
    <source>
        <dbReference type="RuleBase" id="RU366003"/>
    </source>
</evidence>
<keyword evidence="5 8" id="KW-0378">Hydrolase</keyword>
<evidence type="ECO:0000256" key="5">
    <source>
        <dbReference type="ARBA" id="ARBA00022801"/>
    </source>
</evidence>
<comment type="catalytic activity">
    <reaction evidence="7 8">
        <text>L-histidinol phosphate + H2O = L-histidinol + phosphate</text>
        <dbReference type="Rhea" id="RHEA:14465"/>
        <dbReference type="ChEBI" id="CHEBI:15377"/>
        <dbReference type="ChEBI" id="CHEBI:43474"/>
        <dbReference type="ChEBI" id="CHEBI:57699"/>
        <dbReference type="ChEBI" id="CHEBI:57980"/>
        <dbReference type="EC" id="3.1.3.15"/>
    </reaction>
</comment>
<keyword evidence="11" id="KW-1185">Reference proteome</keyword>
<gene>
    <name evidence="10" type="ORF">Q9L58_002539</name>
</gene>
<protein>
    <recommendedName>
        <fullName evidence="3 8">Histidinol-phosphatase</fullName>
        <shortName evidence="8">HolPase</shortName>
        <ecNumber evidence="3 8">3.1.3.15</ecNumber>
    </recommendedName>
</protein>
<comment type="caution">
    <text evidence="10">The sequence shown here is derived from an EMBL/GenBank/DDBJ whole genome shotgun (WGS) entry which is preliminary data.</text>
</comment>
<keyword evidence="4 8" id="KW-0028">Amino-acid biosynthesis</keyword>
<reference evidence="10 11" key="1">
    <citation type="submission" date="2024-02" db="EMBL/GenBank/DDBJ databases">
        <title>Discinaceae phylogenomics.</title>
        <authorList>
            <person name="Dirks A.C."/>
            <person name="James T.Y."/>
        </authorList>
    </citation>
    <scope>NUCLEOTIDE SEQUENCE [LARGE SCALE GENOMIC DNA]</scope>
    <source>
        <strain evidence="10 11">ACD0624</strain>
    </source>
</reference>
<evidence type="ECO:0000256" key="2">
    <source>
        <dbReference type="ARBA" id="ARBA00009152"/>
    </source>
</evidence>
<dbReference type="NCBIfam" id="TIGR01856">
    <property type="entry name" value="hisJ_fam"/>
    <property type="match status" value="1"/>
</dbReference>
<feature type="domain" description="PHP" evidence="9">
    <location>
        <begin position="1"/>
        <end position="194"/>
    </location>
</feature>
<dbReference type="Proteomes" id="UP001447188">
    <property type="component" value="Unassembled WGS sequence"/>
</dbReference>
<keyword evidence="6 8" id="KW-0368">Histidine biosynthesis</keyword>
<organism evidence="10 11">
    <name type="scientific">Discina gigas</name>
    <dbReference type="NCBI Taxonomy" id="1032678"/>
    <lineage>
        <taxon>Eukaryota</taxon>
        <taxon>Fungi</taxon>
        <taxon>Dikarya</taxon>
        <taxon>Ascomycota</taxon>
        <taxon>Pezizomycotina</taxon>
        <taxon>Pezizomycetes</taxon>
        <taxon>Pezizales</taxon>
        <taxon>Discinaceae</taxon>
        <taxon>Discina</taxon>
    </lineage>
</organism>
<dbReference type="Gene3D" id="3.20.20.140">
    <property type="entry name" value="Metal-dependent hydrolases"/>
    <property type="match status" value="1"/>
</dbReference>
<dbReference type="PANTHER" id="PTHR21039">
    <property type="entry name" value="HISTIDINOL PHOSPHATASE-RELATED"/>
    <property type="match status" value="1"/>
</dbReference>
<dbReference type="SUPFAM" id="SSF89550">
    <property type="entry name" value="PHP domain-like"/>
    <property type="match status" value="1"/>
</dbReference>
<comment type="similarity">
    <text evidence="2 8">Belongs to the PHP hydrolase family. HisK subfamily.</text>
</comment>
<evidence type="ECO:0000256" key="1">
    <source>
        <dbReference type="ARBA" id="ARBA00004970"/>
    </source>
</evidence>
<comment type="pathway">
    <text evidence="1 8">Amino-acid biosynthesis; L-histidine biosynthesis; L-histidine from 5-phospho-alpha-D-ribose 1-diphosphate: step 8/9.</text>
</comment>
<dbReference type="InterPro" id="IPR004013">
    <property type="entry name" value="PHP_dom"/>
</dbReference>
<dbReference type="EMBL" id="JBBBZM010000022">
    <property type="protein sequence ID" value="KAL0638396.1"/>
    <property type="molecule type" value="Genomic_DNA"/>
</dbReference>